<dbReference type="AntiFam" id="ANF00266">
    <property type="entry name" value="DNA repeat translations related to WP_020751851.1"/>
</dbReference>
<reference evidence="1 2" key="1">
    <citation type="journal article" date="2013" name="PLoS ONE">
        <title>Lactobacillus paracasei comparative genomics: towards species pan-genome definition and exploitation of diversity.</title>
        <authorList>
            <person name="Smokvina T."/>
            <person name="Wels M."/>
            <person name="Polka J."/>
            <person name="Chervaux C."/>
            <person name="Brisse S."/>
            <person name="Boekhorst J."/>
            <person name="van Hylckama Vlieg J.E."/>
            <person name="Siezen R.J."/>
        </authorList>
    </citation>
    <scope>NUCLEOTIDE SEQUENCE [LARGE SCALE GENOMIC DNA]</scope>
    <source>
        <strain evidence="1 2">Lpp41</strain>
    </source>
</reference>
<comment type="caution">
    <text evidence="1">The sequence shown here is derived from an EMBL/GenBank/DDBJ whole genome shotgun (WGS) entry which is preliminary data.</text>
</comment>
<dbReference type="EMBL" id="ANKE01000272">
    <property type="protein sequence ID" value="EPC73904.1"/>
    <property type="molecule type" value="Genomic_DNA"/>
</dbReference>
<dbReference type="AlphaFoldDB" id="A0A829H8I0"/>
<evidence type="ECO:0000313" key="2">
    <source>
        <dbReference type="Proteomes" id="UP000014244"/>
    </source>
</evidence>
<proteinExistence type="predicted"/>
<dbReference type="NCBIfam" id="NF040509">
    <property type="entry name" value="Lacto_palin_RPT"/>
    <property type="match status" value="1"/>
</dbReference>
<evidence type="ECO:0000313" key="1">
    <source>
        <dbReference type="EMBL" id="EPC73904.1"/>
    </source>
</evidence>
<gene>
    <name evidence="1" type="ORF">Lpp41_05718</name>
</gene>
<organism evidence="1 2">
    <name type="scientific">Lacticaseibacillus paracasei subsp. paracasei Lpp41</name>
    <dbReference type="NCBI Taxonomy" id="1256208"/>
    <lineage>
        <taxon>Bacteria</taxon>
        <taxon>Bacillati</taxon>
        <taxon>Bacillota</taxon>
        <taxon>Bacilli</taxon>
        <taxon>Lactobacillales</taxon>
        <taxon>Lactobacillaceae</taxon>
        <taxon>Lacticaseibacillus</taxon>
    </lineage>
</organism>
<accession>A0A829H8I0</accession>
<protein>
    <recommendedName>
        <fullName evidence="3">Alpha-galactosidase</fullName>
    </recommendedName>
</protein>
<sequence length="46" mass="5418">MKMRSLAQEPIHKDCGRHDQYPAITAKPTYDPVSQRACSRYYLDIY</sequence>
<dbReference type="Proteomes" id="UP000014244">
    <property type="component" value="Unassembled WGS sequence"/>
</dbReference>
<name>A0A829H8I0_LACPA</name>
<evidence type="ECO:0008006" key="3">
    <source>
        <dbReference type="Google" id="ProtNLM"/>
    </source>
</evidence>